<dbReference type="RefSeq" id="WP_141614769.1">
    <property type="nucleotide sequence ID" value="NZ_CP041253.1"/>
</dbReference>
<dbReference type="EMBL" id="CP041253">
    <property type="protein sequence ID" value="QDH79526.1"/>
    <property type="molecule type" value="Genomic_DNA"/>
</dbReference>
<gene>
    <name evidence="1" type="ORF">FKX85_10940</name>
</gene>
<accession>A0A514CIB3</accession>
<dbReference type="KEGG" id="echi:FKX85_10940"/>
<evidence type="ECO:0000313" key="2">
    <source>
        <dbReference type="Proteomes" id="UP000316614"/>
    </source>
</evidence>
<dbReference type="Proteomes" id="UP000316614">
    <property type="component" value="Chromosome"/>
</dbReference>
<reference evidence="1 2" key="1">
    <citation type="submission" date="2019-06" db="EMBL/GenBank/DDBJ databases">
        <title>Echinicola alkalisoli sp. nov. isolated from saline soil.</title>
        <authorList>
            <person name="Sun J.-Q."/>
            <person name="Xu L."/>
        </authorList>
    </citation>
    <scope>NUCLEOTIDE SEQUENCE [LARGE SCALE GENOMIC DNA]</scope>
    <source>
        <strain evidence="1 2">LN3S3</strain>
    </source>
</reference>
<protein>
    <submittedName>
        <fullName evidence="1">Uncharacterized protein</fullName>
    </submittedName>
</protein>
<sequence length="154" mass="17494">MKTLRKSTCTLLSVIGILSSQLLSSCGREMVDGVHYEEYYFVNESDYEITIDAFYELYEAEDVHQTFSLPKGGNVVQEIELFFGSDPVIAYSDSVSVVFDGIREAGFSHLNIDSPFNLLNPANSTFEEIAHNRDRYTYVFTNEDYENAVPIDKD</sequence>
<name>A0A514CIB3_9BACT</name>
<organism evidence="1 2">
    <name type="scientific">Echinicola soli</name>
    <dbReference type="NCBI Taxonomy" id="2591634"/>
    <lineage>
        <taxon>Bacteria</taxon>
        <taxon>Pseudomonadati</taxon>
        <taxon>Bacteroidota</taxon>
        <taxon>Cytophagia</taxon>
        <taxon>Cytophagales</taxon>
        <taxon>Cyclobacteriaceae</taxon>
        <taxon>Echinicola</taxon>
    </lineage>
</organism>
<proteinExistence type="predicted"/>
<evidence type="ECO:0000313" key="1">
    <source>
        <dbReference type="EMBL" id="QDH79526.1"/>
    </source>
</evidence>
<dbReference type="AlphaFoldDB" id="A0A514CIB3"/>
<keyword evidence="2" id="KW-1185">Reference proteome</keyword>
<dbReference type="PROSITE" id="PS51257">
    <property type="entry name" value="PROKAR_LIPOPROTEIN"/>
    <property type="match status" value="1"/>
</dbReference>